<dbReference type="Gene3D" id="3.40.50.150">
    <property type="entry name" value="Vaccinia Virus protein VP39"/>
    <property type="match status" value="1"/>
</dbReference>
<dbReference type="EC" id="2.1.1.190" evidence="9"/>
<reference evidence="14" key="1">
    <citation type="journal article" date="2019" name="Int. J. Syst. Evol. Microbiol.">
        <title>The Global Catalogue of Microorganisms (GCM) 10K type strain sequencing project: providing services to taxonomists for standard genome sequencing and annotation.</title>
        <authorList>
            <consortium name="The Broad Institute Genomics Platform"/>
            <consortium name="The Broad Institute Genome Sequencing Center for Infectious Disease"/>
            <person name="Wu L."/>
            <person name="Ma J."/>
        </authorList>
    </citation>
    <scope>NUCLEOTIDE SEQUENCE [LARGE SCALE GENOMIC DNA]</scope>
    <source>
        <strain evidence="14">KCTC 62784</strain>
    </source>
</reference>
<dbReference type="NCBIfam" id="NF009639">
    <property type="entry name" value="PRK13168.1"/>
    <property type="match status" value="1"/>
</dbReference>
<dbReference type="PROSITE" id="PS50926">
    <property type="entry name" value="TRAM"/>
    <property type="match status" value="1"/>
</dbReference>
<dbReference type="NCBIfam" id="TIGR00479">
    <property type="entry name" value="rumA"/>
    <property type="match status" value="1"/>
</dbReference>
<keyword evidence="3 9" id="KW-0489">Methyltransferase</keyword>
<feature type="binding site" evidence="9">
    <location>
        <position position="349"/>
    </location>
    <ligand>
        <name>S-adenosyl-L-methionine</name>
        <dbReference type="ChEBI" id="CHEBI:59789"/>
    </ligand>
</feature>
<feature type="binding site" evidence="9 10">
    <location>
        <position position="301"/>
    </location>
    <ligand>
        <name>S-adenosyl-L-methionine</name>
        <dbReference type="ChEBI" id="CHEBI:59789"/>
    </ligand>
</feature>
<dbReference type="InterPro" id="IPR010280">
    <property type="entry name" value="U5_MeTrfase_fam"/>
</dbReference>
<proteinExistence type="inferred from homology"/>
<evidence type="ECO:0000313" key="13">
    <source>
        <dbReference type="EMBL" id="MFC3025316.1"/>
    </source>
</evidence>
<dbReference type="GO" id="GO:0008168">
    <property type="term" value="F:methyltransferase activity"/>
    <property type="evidence" value="ECO:0007669"/>
    <property type="project" value="UniProtKB-KW"/>
</dbReference>
<evidence type="ECO:0000256" key="11">
    <source>
        <dbReference type="PROSITE-ProRule" id="PRU10015"/>
    </source>
</evidence>
<dbReference type="InterPro" id="IPR001566">
    <property type="entry name" value="23S_rRNA_MeTrfase_RlmD"/>
</dbReference>
<dbReference type="Pfam" id="PF05958">
    <property type="entry name" value="tRNA_U5-meth_tr"/>
    <property type="match status" value="1"/>
</dbReference>
<evidence type="ECO:0000256" key="7">
    <source>
        <dbReference type="ARBA" id="ARBA00023004"/>
    </source>
</evidence>
<keyword evidence="14" id="KW-1185">Reference proteome</keyword>
<feature type="binding site" evidence="9 10">
    <location>
        <position position="322"/>
    </location>
    <ligand>
        <name>S-adenosyl-L-methionine</name>
        <dbReference type="ChEBI" id="CHEBI:59789"/>
    </ligand>
</feature>
<keyword evidence="8 9" id="KW-0411">Iron-sulfur</keyword>
<feature type="domain" description="TRAM" evidence="12">
    <location>
        <begin position="10"/>
        <end position="69"/>
    </location>
</feature>
<comment type="similarity">
    <text evidence="9">Belongs to the class I-like SAM-binding methyltransferase superfamily. RNA M5U methyltransferase family. RlmD subfamily.</text>
</comment>
<feature type="binding site" evidence="9">
    <location>
        <position position="82"/>
    </location>
    <ligand>
        <name>[4Fe-4S] cluster</name>
        <dbReference type="ChEBI" id="CHEBI:49883"/>
    </ligand>
</feature>
<dbReference type="SUPFAM" id="SSF50249">
    <property type="entry name" value="Nucleic acid-binding proteins"/>
    <property type="match status" value="1"/>
</dbReference>
<keyword evidence="6 9" id="KW-0479">Metal-binding</keyword>
<evidence type="ECO:0000256" key="6">
    <source>
        <dbReference type="ARBA" id="ARBA00022723"/>
    </source>
</evidence>
<dbReference type="Gene3D" id="2.40.50.140">
    <property type="entry name" value="Nucleic acid-binding proteins"/>
    <property type="match status" value="1"/>
</dbReference>
<evidence type="ECO:0000259" key="12">
    <source>
        <dbReference type="PROSITE" id="PS50926"/>
    </source>
</evidence>
<feature type="binding site" evidence="9">
    <location>
        <position position="169"/>
    </location>
    <ligand>
        <name>[4Fe-4S] cluster</name>
        <dbReference type="ChEBI" id="CHEBI:49883"/>
    </ligand>
</feature>
<evidence type="ECO:0000256" key="10">
    <source>
        <dbReference type="PROSITE-ProRule" id="PRU01024"/>
    </source>
</evidence>
<dbReference type="Proteomes" id="UP001595384">
    <property type="component" value="Unassembled WGS sequence"/>
</dbReference>
<name>A0ABV7CDB8_9VIBR</name>
<dbReference type="InterPro" id="IPR002792">
    <property type="entry name" value="TRAM_dom"/>
</dbReference>
<dbReference type="RefSeq" id="WP_123016874.1">
    <property type="nucleotide sequence ID" value="NZ_AP024911.1"/>
</dbReference>
<dbReference type="EMBL" id="JBHRSE010000117">
    <property type="protein sequence ID" value="MFC3025316.1"/>
    <property type="molecule type" value="Genomic_DNA"/>
</dbReference>
<evidence type="ECO:0000256" key="8">
    <source>
        <dbReference type="ARBA" id="ARBA00023014"/>
    </source>
</evidence>
<feature type="binding site" evidence="9">
    <location>
        <position position="306"/>
    </location>
    <ligand>
        <name>S-adenosyl-L-methionine</name>
        <dbReference type="ChEBI" id="CHEBI:59789"/>
    </ligand>
</feature>
<evidence type="ECO:0000256" key="4">
    <source>
        <dbReference type="ARBA" id="ARBA00022679"/>
    </source>
</evidence>
<feature type="binding site" evidence="9">
    <location>
        <position position="88"/>
    </location>
    <ligand>
        <name>[4Fe-4S] cluster</name>
        <dbReference type="ChEBI" id="CHEBI:49883"/>
    </ligand>
</feature>
<dbReference type="PROSITE" id="PS01230">
    <property type="entry name" value="TRMA_1"/>
    <property type="match status" value="1"/>
</dbReference>
<dbReference type="Gene3D" id="2.40.50.1070">
    <property type="match status" value="1"/>
</dbReference>
<dbReference type="InterPro" id="IPR030390">
    <property type="entry name" value="MeTrfase_TrmA_AS"/>
</dbReference>
<organism evidence="13 14">
    <name type="scientific">Vibrio zhugei</name>
    <dbReference type="NCBI Taxonomy" id="2479546"/>
    <lineage>
        <taxon>Bacteria</taxon>
        <taxon>Pseudomonadati</taxon>
        <taxon>Pseudomonadota</taxon>
        <taxon>Gammaproteobacteria</taxon>
        <taxon>Vibrionales</taxon>
        <taxon>Vibrionaceae</taxon>
        <taxon>Vibrio</taxon>
    </lineage>
</organism>
<comment type="catalytic activity">
    <reaction evidence="9">
        <text>uridine(1939) in 23S rRNA + S-adenosyl-L-methionine = 5-methyluridine(1939) in 23S rRNA + S-adenosyl-L-homocysteine + H(+)</text>
        <dbReference type="Rhea" id="RHEA:42908"/>
        <dbReference type="Rhea" id="RHEA-COMP:10278"/>
        <dbReference type="Rhea" id="RHEA-COMP:10279"/>
        <dbReference type="ChEBI" id="CHEBI:15378"/>
        <dbReference type="ChEBI" id="CHEBI:57856"/>
        <dbReference type="ChEBI" id="CHEBI:59789"/>
        <dbReference type="ChEBI" id="CHEBI:65315"/>
        <dbReference type="ChEBI" id="CHEBI:74447"/>
        <dbReference type="EC" id="2.1.1.190"/>
    </reaction>
</comment>
<dbReference type="PROSITE" id="PS51687">
    <property type="entry name" value="SAM_MT_RNA_M5U"/>
    <property type="match status" value="1"/>
</dbReference>
<dbReference type="HAMAP" id="MF_01010">
    <property type="entry name" value="23SrRNA_methyltr_RlmD"/>
    <property type="match status" value="1"/>
</dbReference>
<accession>A0ABV7CDB8</accession>
<keyword evidence="1 9" id="KW-0004">4Fe-4S</keyword>
<dbReference type="PANTHER" id="PTHR11061:SF49">
    <property type="entry name" value="23S RRNA (URACIL(1939)-C(5))-METHYLTRANSFERASE RLMD"/>
    <property type="match status" value="1"/>
</dbReference>
<evidence type="ECO:0000256" key="2">
    <source>
        <dbReference type="ARBA" id="ARBA00022552"/>
    </source>
</evidence>
<evidence type="ECO:0000256" key="1">
    <source>
        <dbReference type="ARBA" id="ARBA00022485"/>
    </source>
</evidence>
<feature type="binding site" evidence="9 10">
    <location>
        <position position="370"/>
    </location>
    <ligand>
        <name>S-adenosyl-L-methionine</name>
        <dbReference type="ChEBI" id="CHEBI:59789"/>
    </ligand>
</feature>
<evidence type="ECO:0000256" key="3">
    <source>
        <dbReference type="ARBA" id="ARBA00022603"/>
    </source>
</evidence>
<feature type="active site" description="Nucleophile" evidence="9 10">
    <location>
        <position position="396"/>
    </location>
</feature>
<keyword evidence="5 9" id="KW-0949">S-adenosyl-L-methionine</keyword>
<feature type="active site" evidence="11">
    <location>
        <position position="396"/>
    </location>
</feature>
<evidence type="ECO:0000256" key="9">
    <source>
        <dbReference type="HAMAP-Rule" id="MF_01010"/>
    </source>
</evidence>
<sequence>MARFYQPKKNTTINKKHQSVLIEKLDHQGAGIAFLNRKPVFIDGALPTETVLMQLTESKSKYARGQLIKVQQPSEQRVSAFCPHYQVCGGCDLQHLERQAQVDYKQQTLSQLMTKFSGESLSLSAPIIGKDVEYRRRARFSLFWNKSQQQLYFGFRQRQSKQIVNVTDCPVLTPALNRHLLPLKALLATFERPDKLGHLELVEGRNGVAVLLRYLSTLSGEDASKLRSYAQKEQLTLYFMPESNEVIREVGDELYYDENGATTPFTPVNFIQVNRDVNEKMVAQAIDWLELTSDDHVLDLFCGLGNFSLPIAQQVKHVTGIEGVDDMVLKAQDNARINQLENVRYYQSNLADDFTDQAWAQQTFDKILLDPARAGAPGLIEQMGHFAAQRIVYVSCNPATLARDSQSLLAQGYQLAKLGMLDMFPHTSHLESMALFIKS</sequence>
<evidence type="ECO:0000313" key="14">
    <source>
        <dbReference type="Proteomes" id="UP001595384"/>
    </source>
</evidence>
<keyword evidence="4 9" id="KW-0808">Transferase</keyword>
<dbReference type="GO" id="GO:0032259">
    <property type="term" value="P:methylation"/>
    <property type="evidence" value="ECO:0007669"/>
    <property type="project" value="UniProtKB-KW"/>
</dbReference>
<comment type="caution">
    <text evidence="13">The sequence shown here is derived from an EMBL/GenBank/DDBJ whole genome shotgun (WGS) entry which is preliminary data.</text>
</comment>
<feature type="binding site" evidence="9 10">
    <location>
        <position position="272"/>
    </location>
    <ligand>
        <name>S-adenosyl-L-methionine</name>
        <dbReference type="ChEBI" id="CHEBI:59789"/>
    </ligand>
</feature>
<dbReference type="Pfam" id="PF01938">
    <property type="entry name" value="TRAM"/>
    <property type="match status" value="1"/>
</dbReference>
<protein>
    <recommendedName>
        <fullName evidence="9">23S rRNA (uracil(1939)-C(5))-methyltransferase RlmD</fullName>
        <ecNumber evidence="9">2.1.1.190</ecNumber>
    </recommendedName>
    <alternativeName>
        <fullName evidence="9">23S rRNA(m5U1939)-methyltransferase</fullName>
    </alternativeName>
</protein>
<dbReference type="SUPFAM" id="SSF53335">
    <property type="entry name" value="S-adenosyl-L-methionine-dependent methyltransferases"/>
    <property type="match status" value="1"/>
</dbReference>
<keyword evidence="7 9" id="KW-0408">Iron</keyword>
<evidence type="ECO:0000256" key="5">
    <source>
        <dbReference type="ARBA" id="ARBA00022691"/>
    </source>
</evidence>
<dbReference type="InterPro" id="IPR012340">
    <property type="entry name" value="NA-bd_OB-fold"/>
</dbReference>
<gene>
    <name evidence="9 13" type="primary">rlmD</name>
    <name evidence="13" type="ORF">ACFODT_16045</name>
</gene>
<comment type="function">
    <text evidence="9">Catalyzes the formation of 5-methyl-uridine at position 1939 (m5U1939) in 23S rRNA.</text>
</comment>
<feature type="binding site" evidence="9">
    <location>
        <position position="91"/>
    </location>
    <ligand>
        <name>[4Fe-4S] cluster</name>
        <dbReference type="ChEBI" id="CHEBI:49883"/>
    </ligand>
</feature>
<dbReference type="CDD" id="cd02440">
    <property type="entry name" value="AdoMet_MTases"/>
    <property type="match status" value="1"/>
</dbReference>
<dbReference type="InterPro" id="IPR030391">
    <property type="entry name" value="MeTrfase_TrmA_CS"/>
</dbReference>
<dbReference type="PANTHER" id="PTHR11061">
    <property type="entry name" value="RNA M5U METHYLTRANSFERASE"/>
    <property type="match status" value="1"/>
</dbReference>
<dbReference type="PROSITE" id="PS01231">
    <property type="entry name" value="TRMA_2"/>
    <property type="match status" value="1"/>
</dbReference>
<dbReference type="InterPro" id="IPR029063">
    <property type="entry name" value="SAM-dependent_MTases_sf"/>
</dbReference>
<keyword evidence="2 9" id="KW-0698">rRNA processing</keyword>